<dbReference type="InterPro" id="IPR029787">
    <property type="entry name" value="Nucleotide_cyclase"/>
</dbReference>
<accession>A0A240USK6</accession>
<dbReference type="SUPFAM" id="SSF55073">
    <property type="entry name" value="Nucleotide cyclase"/>
    <property type="match status" value="1"/>
</dbReference>
<dbReference type="EMBL" id="CP021358">
    <property type="protein sequence ID" value="ART64000.1"/>
    <property type="molecule type" value="Genomic_DNA"/>
</dbReference>
<dbReference type="PROSITE" id="PS50887">
    <property type="entry name" value="GGDEF"/>
    <property type="match status" value="1"/>
</dbReference>
<gene>
    <name evidence="1" type="ORF">B9H00_13800</name>
</gene>
<sequence>MTVSYDRKGAPELQQLLRSAAHATDCACSIFYGTGGDIMAGYGCESASPLSREQVAMLCHLIDSSGEEYLCLEDVHRTEDSLSGLPWPESVAFTALTVAKSISGEPLGLLVVCDTRSRRGLSTAQRYVLHTHAAQIAHYHDCQQVREPFAIANTTGSERLRLLESVVVHANDAILITEAEPIGLPGPRIVYCNAAFTRATGYSEADILGKTPRILQNRHTDRATLDRLRAALEKWQPVEVELLNSRRDGTRFWVELSIVPVANEKGWFTHWISVQRDISERKRAEEIEQQARRAQAENMALEARLLERQRIEQELSWAATHDNLTELYNRAWIMGRLRDLLSRTPPSQPQAAVLFMDLDRFKLVNDSLGHRAGDQLLTDMARRLESCLRSADTLARVGGDEFVVLIEDDTPERAAGEVAHRIAQCLQKPFRIQGQNIFSSSSIGIVLLEAHYHTPEELLRDADTAMYVAKEEGVGRYVFFTPSMRESVVETLALQNDLRHAMKRDEFTLCYQPIHEPHSRMIRGIEALLTWQHPKRGSVAPEVFIGMAEELGILRDIGHWVIHEACQQLAAWRHEHPQVCENLTLNINVSAQELKHHSFKSDLVSALESSGVPAHLLQLEINEGVFRYHPEIIGQILHDIRALGVSIVLDDFGTGYSALSYIDQYEIDAIKVDRAFVLRMVMHQRSLAIMQSLLWLGKTLELDIVAEGVETLEQLQMLQRLGCPLAQGYFLSRPMTPDQIALLLAKRADTPCGARSALPRLTSWSAPDHNAGGCA</sequence>
<dbReference type="SMART" id="SM00086">
    <property type="entry name" value="PAC"/>
    <property type="match status" value="1"/>
</dbReference>
<protein>
    <submittedName>
        <fullName evidence="1">Uncharacterized protein</fullName>
    </submittedName>
</protein>
<dbReference type="InterPro" id="IPR000700">
    <property type="entry name" value="PAS-assoc_C"/>
</dbReference>
<dbReference type="CDD" id="cd01949">
    <property type="entry name" value="GGDEF"/>
    <property type="match status" value="1"/>
</dbReference>
<dbReference type="PROSITE" id="PS50883">
    <property type="entry name" value="EAL"/>
    <property type="match status" value="1"/>
</dbReference>
<dbReference type="CDD" id="cd01948">
    <property type="entry name" value="EAL"/>
    <property type="match status" value="1"/>
</dbReference>
<dbReference type="InterPro" id="IPR001610">
    <property type="entry name" value="PAC"/>
</dbReference>
<evidence type="ECO:0000313" key="1">
    <source>
        <dbReference type="EMBL" id="ART64000.1"/>
    </source>
</evidence>
<dbReference type="InterPro" id="IPR001633">
    <property type="entry name" value="EAL_dom"/>
</dbReference>
<dbReference type="Pfam" id="PF13426">
    <property type="entry name" value="PAS_9"/>
    <property type="match status" value="1"/>
</dbReference>
<dbReference type="InterPro" id="IPR052155">
    <property type="entry name" value="Biofilm_reg_signaling"/>
</dbReference>
<dbReference type="NCBIfam" id="TIGR00229">
    <property type="entry name" value="sensory_box"/>
    <property type="match status" value="1"/>
</dbReference>
<dbReference type="Proteomes" id="UP000194457">
    <property type="component" value="Chromosome"/>
</dbReference>
<reference evidence="1 2" key="1">
    <citation type="submission" date="2017-05" db="EMBL/GenBank/DDBJ databases">
        <authorList>
            <person name="Song R."/>
            <person name="Chenine A.L."/>
            <person name="Ruprecht R.M."/>
        </authorList>
    </citation>
    <scope>NUCLEOTIDE SEQUENCE [LARGE SCALE GENOMIC DNA]</scope>
    <source>
        <strain evidence="1">SW32</strain>
    </source>
</reference>
<dbReference type="RefSeq" id="WP_086901140.1">
    <property type="nucleotide sequence ID" value="NZ_CP021358.1"/>
</dbReference>
<dbReference type="OrthoDB" id="9804951at2"/>
<keyword evidence="2" id="KW-1185">Reference proteome</keyword>
<dbReference type="KEGG" id="kma:B9H00_13800"/>
<name>A0A240USK6_9GAMM</name>
<dbReference type="PANTHER" id="PTHR44757">
    <property type="entry name" value="DIGUANYLATE CYCLASE DGCP"/>
    <property type="match status" value="1"/>
</dbReference>
<dbReference type="InterPro" id="IPR035965">
    <property type="entry name" value="PAS-like_dom_sf"/>
</dbReference>
<proteinExistence type="predicted"/>
<dbReference type="PROSITE" id="PS50113">
    <property type="entry name" value="PAC"/>
    <property type="match status" value="1"/>
</dbReference>
<dbReference type="InterPro" id="IPR000014">
    <property type="entry name" value="PAS"/>
</dbReference>
<evidence type="ECO:0000313" key="2">
    <source>
        <dbReference type="Proteomes" id="UP000194457"/>
    </source>
</evidence>
<dbReference type="PANTHER" id="PTHR44757:SF2">
    <property type="entry name" value="BIOFILM ARCHITECTURE MAINTENANCE PROTEIN MBAA"/>
    <property type="match status" value="1"/>
</dbReference>
<dbReference type="CDD" id="cd00130">
    <property type="entry name" value="PAS"/>
    <property type="match status" value="1"/>
</dbReference>
<dbReference type="SMART" id="SM00267">
    <property type="entry name" value="GGDEF"/>
    <property type="match status" value="1"/>
</dbReference>
<dbReference type="AlphaFoldDB" id="A0A240USK6"/>
<dbReference type="InterPro" id="IPR035919">
    <property type="entry name" value="EAL_sf"/>
</dbReference>
<organism evidence="1 2">
    <name type="scientific">Kushneria marisflavi</name>
    <dbReference type="NCBI Taxonomy" id="157779"/>
    <lineage>
        <taxon>Bacteria</taxon>
        <taxon>Pseudomonadati</taxon>
        <taxon>Pseudomonadota</taxon>
        <taxon>Gammaproteobacteria</taxon>
        <taxon>Oceanospirillales</taxon>
        <taxon>Halomonadaceae</taxon>
        <taxon>Kushneria</taxon>
    </lineage>
</organism>
<dbReference type="PROSITE" id="PS50112">
    <property type="entry name" value="PAS"/>
    <property type="match status" value="1"/>
</dbReference>
<dbReference type="SMART" id="SM00052">
    <property type="entry name" value="EAL"/>
    <property type="match status" value="1"/>
</dbReference>
<dbReference type="Gene3D" id="3.30.70.270">
    <property type="match status" value="1"/>
</dbReference>
<dbReference type="Pfam" id="PF00990">
    <property type="entry name" value="GGDEF"/>
    <property type="match status" value="1"/>
</dbReference>
<dbReference type="SMART" id="SM00091">
    <property type="entry name" value="PAS"/>
    <property type="match status" value="1"/>
</dbReference>
<dbReference type="InterPro" id="IPR043128">
    <property type="entry name" value="Rev_trsase/Diguanyl_cyclase"/>
</dbReference>
<dbReference type="SUPFAM" id="SSF55785">
    <property type="entry name" value="PYP-like sensor domain (PAS domain)"/>
    <property type="match status" value="1"/>
</dbReference>
<dbReference type="NCBIfam" id="TIGR00254">
    <property type="entry name" value="GGDEF"/>
    <property type="match status" value="1"/>
</dbReference>
<dbReference type="Gene3D" id="3.20.20.450">
    <property type="entry name" value="EAL domain"/>
    <property type="match status" value="1"/>
</dbReference>
<dbReference type="Pfam" id="PF00563">
    <property type="entry name" value="EAL"/>
    <property type="match status" value="1"/>
</dbReference>
<dbReference type="SUPFAM" id="SSF141868">
    <property type="entry name" value="EAL domain-like"/>
    <property type="match status" value="1"/>
</dbReference>
<dbReference type="Gene3D" id="3.30.450.20">
    <property type="entry name" value="PAS domain"/>
    <property type="match status" value="1"/>
</dbReference>
<dbReference type="InterPro" id="IPR000160">
    <property type="entry name" value="GGDEF_dom"/>
</dbReference>